<dbReference type="PRINTS" id="PR00364">
    <property type="entry name" value="DISEASERSIST"/>
</dbReference>
<protein>
    <submittedName>
        <fullName evidence="2">Tetratricopeptide repeat protein</fullName>
    </submittedName>
</protein>
<name>A0A3E0GZB3_9PSEU</name>
<dbReference type="InterPro" id="IPR027417">
    <property type="entry name" value="P-loop_NTPase"/>
</dbReference>
<reference evidence="2 3" key="1">
    <citation type="submission" date="2018-08" db="EMBL/GenBank/DDBJ databases">
        <title>Genomic Encyclopedia of Archaeal and Bacterial Type Strains, Phase II (KMG-II): from individual species to whole genera.</title>
        <authorList>
            <person name="Goeker M."/>
        </authorList>
    </citation>
    <scope>NUCLEOTIDE SEQUENCE [LARGE SCALE GENOMIC DNA]</scope>
    <source>
        <strain evidence="2 3">DSM 45791</strain>
    </source>
</reference>
<proteinExistence type="predicted"/>
<dbReference type="Pfam" id="PF13424">
    <property type="entry name" value="TPR_12"/>
    <property type="match status" value="1"/>
</dbReference>
<keyword evidence="3" id="KW-1185">Reference proteome</keyword>
<keyword evidence="1" id="KW-0175">Coiled coil</keyword>
<dbReference type="Pfam" id="PF13181">
    <property type="entry name" value="TPR_8"/>
    <property type="match status" value="1"/>
</dbReference>
<accession>A0A3E0GZB3</accession>
<feature type="coiled-coil region" evidence="1">
    <location>
        <begin position="502"/>
        <end position="536"/>
    </location>
</feature>
<evidence type="ECO:0000313" key="2">
    <source>
        <dbReference type="EMBL" id="REH35286.1"/>
    </source>
</evidence>
<dbReference type="PANTHER" id="PTHR47691">
    <property type="entry name" value="REGULATOR-RELATED"/>
    <property type="match status" value="1"/>
</dbReference>
<dbReference type="InterPro" id="IPR011990">
    <property type="entry name" value="TPR-like_helical_dom_sf"/>
</dbReference>
<dbReference type="SUPFAM" id="SSF48452">
    <property type="entry name" value="TPR-like"/>
    <property type="match status" value="1"/>
</dbReference>
<dbReference type="SUPFAM" id="SSF52540">
    <property type="entry name" value="P-loop containing nucleoside triphosphate hydrolases"/>
    <property type="match status" value="1"/>
</dbReference>
<dbReference type="EMBL" id="QUNO01000018">
    <property type="protein sequence ID" value="REH35286.1"/>
    <property type="molecule type" value="Genomic_DNA"/>
</dbReference>
<dbReference type="AlphaFoldDB" id="A0A3E0GZB3"/>
<dbReference type="Proteomes" id="UP000256269">
    <property type="component" value="Unassembled WGS sequence"/>
</dbReference>
<dbReference type="Gene3D" id="1.25.40.10">
    <property type="entry name" value="Tetratricopeptide repeat domain"/>
    <property type="match status" value="1"/>
</dbReference>
<gene>
    <name evidence="2" type="ORF">BCF44_118146</name>
</gene>
<evidence type="ECO:0000256" key="1">
    <source>
        <dbReference type="SAM" id="Coils"/>
    </source>
</evidence>
<dbReference type="GO" id="GO:0043531">
    <property type="term" value="F:ADP binding"/>
    <property type="evidence" value="ECO:0007669"/>
    <property type="project" value="InterPro"/>
</dbReference>
<sequence length="706" mass="77099">MQGSSDEGPFSARSSNDFAGRVDGTIVQAGHVDHVHISGGGRRVRVPSQLPPVPRVFSSRKRELAALEKWRSRGPTTIVISGAAGVGKTSLALRWLHDVREHFPGGQLYAHLGAHSIDGPAAPEDVLEWFLRAFGVPADSIPASAGQREAMYRSVTADGSVAVLLDDAVSAAQIRPLLPASPHTVVVVTSQWRLAGLRMDGARFLEIGPLNVADSIDLLDSVAGNGRLAEEPEHAEELVQLCGGLPIALSVVGARLASRPNRSLSREVSALRGSDRLATLSLEDDCSVEAVFDVSYRGLPHVQAQLYRLCALHPGPAFGIEVAGAAAHRPAREIEPSLDALVDRNLLNEVGDGRYRYHDLLLVHGRQMAEAEDPPEVRDAARRRMIEWYLTMAIAADLVLRPTRRRVGPHFREALDAPSTVFDTERMALRWLEVERRNLVSAVHAAAELGWDQVVWELCEALWAFYLNFRPYGDWLAIHRLGIPAAQRVGHRTAEARLRIQLASALANLERHDEAIEENRRAVRLAELEHDEATKAAALSELADSAQGQGDLAGALSHLHQAKQIRERIGTPRAVAVGQRRIGEVLLDLGRTEEAVAEFRHAADALATLDRAQCARALTGLARAYARNGRLADARRELDEVLEITSQLGLVRYAAEAVVVLAEVAELAGDLRAARTHYLRARAVFAEQEDPKADRLAERIARLPET</sequence>
<dbReference type="Gene3D" id="1.10.8.430">
    <property type="entry name" value="Helical domain of apoptotic protease-activating factors"/>
    <property type="match status" value="1"/>
</dbReference>
<dbReference type="InterPro" id="IPR042197">
    <property type="entry name" value="Apaf_helical"/>
</dbReference>
<dbReference type="PANTHER" id="PTHR47691:SF3">
    <property type="entry name" value="HTH-TYPE TRANSCRIPTIONAL REGULATOR RV0890C-RELATED"/>
    <property type="match status" value="1"/>
</dbReference>
<dbReference type="InterPro" id="IPR019734">
    <property type="entry name" value="TPR_rpt"/>
</dbReference>
<dbReference type="Pfam" id="PF13374">
    <property type="entry name" value="TPR_10"/>
    <property type="match status" value="1"/>
</dbReference>
<evidence type="ECO:0000313" key="3">
    <source>
        <dbReference type="Proteomes" id="UP000256269"/>
    </source>
</evidence>
<comment type="caution">
    <text evidence="2">The sequence shown here is derived from an EMBL/GenBank/DDBJ whole genome shotgun (WGS) entry which is preliminary data.</text>
</comment>
<dbReference type="SMART" id="SM00028">
    <property type="entry name" value="TPR"/>
    <property type="match status" value="5"/>
</dbReference>
<organism evidence="2 3">
    <name type="scientific">Kutzneria buriramensis</name>
    <dbReference type="NCBI Taxonomy" id="1045776"/>
    <lineage>
        <taxon>Bacteria</taxon>
        <taxon>Bacillati</taxon>
        <taxon>Actinomycetota</taxon>
        <taxon>Actinomycetes</taxon>
        <taxon>Pseudonocardiales</taxon>
        <taxon>Pseudonocardiaceae</taxon>
        <taxon>Kutzneria</taxon>
    </lineage>
</organism>
<dbReference type="Gene3D" id="3.40.50.300">
    <property type="entry name" value="P-loop containing nucleotide triphosphate hydrolases"/>
    <property type="match status" value="1"/>
</dbReference>